<name>A0AA40KA60_9PEZI</name>
<dbReference type="GO" id="GO:0001228">
    <property type="term" value="F:DNA-binding transcription activator activity, RNA polymerase II-specific"/>
    <property type="evidence" value="ECO:0007669"/>
    <property type="project" value="TreeGrafter"/>
</dbReference>
<feature type="domain" description="Zn(2)-C6 fungal-type" evidence="3">
    <location>
        <begin position="16"/>
        <end position="46"/>
    </location>
</feature>
<dbReference type="SMART" id="SM00066">
    <property type="entry name" value="GAL4"/>
    <property type="match status" value="1"/>
</dbReference>
<evidence type="ECO:0000256" key="1">
    <source>
        <dbReference type="ARBA" id="ARBA00023242"/>
    </source>
</evidence>
<dbReference type="Pfam" id="PF00172">
    <property type="entry name" value="Zn_clus"/>
    <property type="match status" value="1"/>
</dbReference>
<dbReference type="AlphaFoldDB" id="A0AA40KA60"/>
<dbReference type="GO" id="GO:0008270">
    <property type="term" value="F:zinc ion binding"/>
    <property type="evidence" value="ECO:0007669"/>
    <property type="project" value="InterPro"/>
</dbReference>
<dbReference type="InterPro" id="IPR001138">
    <property type="entry name" value="Zn2Cys6_DnaBD"/>
</dbReference>
<keyword evidence="5" id="KW-1185">Reference proteome</keyword>
<evidence type="ECO:0000313" key="5">
    <source>
        <dbReference type="Proteomes" id="UP001172155"/>
    </source>
</evidence>
<accession>A0AA40KA60</accession>
<keyword evidence="1" id="KW-0539">Nucleus</keyword>
<dbReference type="InterPro" id="IPR036864">
    <property type="entry name" value="Zn2-C6_fun-type_DNA-bd_sf"/>
</dbReference>
<dbReference type="PROSITE" id="PS50048">
    <property type="entry name" value="ZN2_CY6_FUNGAL_2"/>
    <property type="match status" value="1"/>
</dbReference>
<proteinExistence type="predicted"/>
<dbReference type="PROSITE" id="PS00463">
    <property type="entry name" value="ZN2_CY6_FUNGAL_1"/>
    <property type="match status" value="1"/>
</dbReference>
<dbReference type="EMBL" id="JAUKUD010000002">
    <property type="protein sequence ID" value="KAK0751754.1"/>
    <property type="molecule type" value="Genomic_DNA"/>
</dbReference>
<evidence type="ECO:0000313" key="4">
    <source>
        <dbReference type="EMBL" id="KAK0751754.1"/>
    </source>
</evidence>
<reference evidence="4" key="1">
    <citation type="submission" date="2023-06" db="EMBL/GenBank/DDBJ databases">
        <title>Genome-scale phylogeny and comparative genomics of the fungal order Sordariales.</title>
        <authorList>
            <consortium name="Lawrence Berkeley National Laboratory"/>
            <person name="Hensen N."/>
            <person name="Bonometti L."/>
            <person name="Westerberg I."/>
            <person name="Brannstrom I.O."/>
            <person name="Guillou S."/>
            <person name="Cros-Aarteil S."/>
            <person name="Calhoun S."/>
            <person name="Haridas S."/>
            <person name="Kuo A."/>
            <person name="Mondo S."/>
            <person name="Pangilinan J."/>
            <person name="Riley R."/>
            <person name="LaButti K."/>
            <person name="Andreopoulos B."/>
            <person name="Lipzen A."/>
            <person name="Chen C."/>
            <person name="Yanf M."/>
            <person name="Daum C."/>
            <person name="Ng V."/>
            <person name="Clum A."/>
            <person name="Steindorff A."/>
            <person name="Ohm R."/>
            <person name="Martin F."/>
            <person name="Silar P."/>
            <person name="Natvig D."/>
            <person name="Lalanne C."/>
            <person name="Gautier V."/>
            <person name="Ament-velasquez S.L."/>
            <person name="Kruys A."/>
            <person name="Hutchinson M.I."/>
            <person name="Powell A.J."/>
            <person name="Barry K."/>
            <person name="Miller A.N."/>
            <person name="Grigoriev I.V."/>
            <person name="Debuchy R."/>
            <person name="Gladieux P."/>
            <person name="Thoren M.H."/>
            <person name="Johannesson H."/>
        </authorList>
    </citation>
    <scope>NUCLEOTIDE SEQUENCE</scope>
    <source>
        <strain evidence="4">SMH3187-1</strain>
    </source>
</reference>
<dbReference type="PANTHER" id="PTHR47784:SF4">
    <property type="entry name" value="ZN(II)2CYS6 TRANSCRIPTION FACTOR (EUROFUNG)"/>
    <property type="match status" value="1"/>
</dbReference>
<dbReference type="InterPro" id="IPR053157">
    <property type="entry name" value="Sterol_Uptake_Regulator"/>
</dbReference>
<dbReference type="PANTHER" id="PTHR47784">
    <property type="entry name" value="STEROL UPTAKE CONTROL PROTEIN 2"/>
    <property type="match status" value="1"/>
</dbReference>
<evidence type="ECO:0000256" key="2">
    <source>
        <dbReference type="SAM" id="MobiDB-lite"/>
    </source>
</evidence>
<gene>
    <name evidence="4" type="ORF">B0T18DRAFT_403332</name>
</gene>
<dbReference type="Proteomes" id="UP001172155">
    <property type="component" value="Unassembled WGS sequence"/>
</dbReference>
<feature type="compositionally biased region" description="Low complexity" evidence="2">
    <location>
        <begin position="52"/>
        <end position="67"/>
    </location>
</feature>
<comment type="caution">
    <text evidence="4">The sequence shown here is derived from an EMBL/GenBank/DDBJ whole genome shotgun (WGS) entry which is preliminary data.</text>
</comment>
<dbReference type="Gene3D" id="4.10.240.10">
    <property type="entry name" value="Zn(2)-C6 fungal-type DNA-binding domain"/>
    <property type="match status" value="1"/>
</dbReference>
<dbReference type="CDD" id="cd00067">
    <property type="entry name" value="GAL4"/>
    <property type="match status" value="1"/>
</dbReference>
<organism evidence="4 5">
    <name type="scientific">Schizothecium vesticola</name>
    <dbReference type="NCBI Taxonomy" id="314040"/>
    <lineage>
        <taxon>Eukaryota</taxon>
        <taxon>Fungi</taxon>
        <taxon>Dikarya</taxon>
        <taxon>Ascomycota</taxon>
        <taxon>Pezizomycotina</taxon>
        <taxon>Sordariomycetes</taxon>
        <taxon>Sordariomycetidae</taxon>
        <taxon>Sordariales</taxon>
        <taxon>Schizotheciaceae</taxon>
        <taxon>Schizothecium</taxon>
    </lineage>
</organism>
<sequence length="422" mass="46760">MSGAMLRRSHKKSRAGCLECKRRHVKCDEQRPKCIICTLSERPCSYPPTPTQPGSQTQPDQQPASTAPTPPWSPVAQYLPEPAPPPPDDGGHAFPPVSSASLPGYGTAPAETPLSRLVSADVNFDHMQMLVRFSVADYYPDIDDDMMDLARDLHQNSLREPYYLLEILALSARRLALVEPAKSETYLAYAVSLQTKAISLYNAAVSRLAALDRTTCVPVLMFASLLGRHLIIDLLARREPDLDRFMPFYVEFCKIGSGIGAVAHAAWPLLLDSDIKTFLLWAASIHTQTPAGRECDALRDLLLGAPDLDAPTRAACEPVLRLLQVGFDLMRARPAQNRRYMQIFAWSVAAPPAFTELLERRRPEALVALAYFGVLLHWARDRWEVGTAGEYIIKAVSAHLGPGWDYHMAYPLSVLQGDGMEE</sequence>
<dbReference type="SUPFAM" id="SSF57701">
    <property type="entry name" value="Zn2/Cys6 DNA-binding domain"/>
    <property type="match status" value="1"/>
</dbReference>
<evidence type="ECO:0000259" key="3">
    <source>
        <dbReference type="PROSITE" id="PS50048"/>
    </source>
</evidence>
<protein>
    <recommendedName>
        <fullName evidence="3">Zn(2)-C6 fungal-type domain-containing protein</fullName>
    </recommendedName>
</protein>
<feature type="region of interest" description="Disordered" evidence="2">
    <location>
        <begin position="40"/>
        <end position="106"/>
    </location>
</feature>